<reference evidence="2" key="1">
    <citation type="submission" date="2019-04" db="EMBL/GenBank/DDBJ databases">
        <authorList>
            <person name="Melise S."/>
            <person name="Noan J."/>
            <person name="Okalmin O."/>
        </authorList>
    </citation>
    <scope>NUCLEOTIDE SEQUENCE</scope>
    <source>
        <strain evidence="2">FN9</strain>
    </source>
</reference>
<dbReference type="EMBL" id="CAAKMV010000135">
    <property type="protein sequence ID" value="VIO58816.1"/>
    <property type="molecule type" value="Genomic_DNA"/>
</dbReference>
<protein>
    <submittedName>
        <fullName evidence="2">Uncharacterized protein</fullName>
    </submittedName>
</protein>
<feature type="compositionally biased region" description="Low complexity" evidence="1">
    <location>
        <begin position="62"/>
        <end position="78"/>
    </location>
</feature>
<proteinExistence type="predicted"/>
<feature type="compositionally biased region" description="Basic and acidic residues" evidence="1">
    <location>
        <begin position="98"/>
        <end position="108"/>
    </location>
</feature>
<organism evidence="2">
    <name type="scientific">Gibberella zeae</name>
    <name type="common">Wheat head blight fungus</name>
    <name type="synonym">Fusarium graminearum</name>
    <dbReference type="NCBI Taxonomy" id="5518"/>
    <lineage>
        <taxon>Eukaryota</taxon>
        <taxon>Fungi</taxon>
        <taxon>Dikarya</taxon>
        <taxon>Ascomycota</taxon>
        <taxon>Pezizomycotina</taxon>
        <taxon>Sordariomycetes</taxon>
        <taxon>Hypocreomycetidae</taxon>
        <taxon>Hypocreales</taxon>
        <taxon>Nectriaceae</taxon>
        <taxon>Fusarium</taxon>
    </lineage>
</organism>
<accession>A0A4U9F3D0</accession>
<feature type="region of interest" description="Disordered" evidence="1">
    <location>
        <begin position="62"/>
        <end position="108"/>
    </location>
</feature>
<evidence type="ECO:0000313" key="2">
    <source>
        <dbReference type="EMBL" id="VIO58816.1"/>
    </source>
</evidence>
<sequence length="108" mass="11214">MKAAGPSVEVTVDVKVVIVPEVQKVEKTTKVVVSTMNASVVEQCFLGTYNPLAQGPGMAAAYTASTQSASPAASADAATDPDDSSHDSTPNYMTGGLDKPHIYEQDPE</sequence>
<evidence type="ECO:0000256" key="1">
    <source>
        <dbReference type="SAM" id="MobiDB-lite"/>
    </source>
</evidence>
<gene>
    <name evidence="2" type="ORF">FUG_LOCUS318489</name>
</gene>
<dbReference type="AlphaFoldDB" id="A0A4U9F3D0"/>
<name>A0A4U9F3D0_GIBZA</name>